<dbReference type="InterPro" id="IPR017946">
    <property type="entry name" value="PLC-like_Pdiesterase_TIM-brl"/>
</dbReference>
<dbReference type="Proteomes" id="UP000305517">
    <property type="component" value="Unassembled WGS sequence"/>
</dbReference>
<dbReference type="Gene3D" id="3.20.20.190">
    <property type="entry name" value="Phosphatidylinositol (PI) phosphodiesterase"/>
    <property type="match status" value="1"/>
</dbReference>
<evidence type="ECO:0000313" key="4">
    <source>
        <dbReference type="Proteomes" id="UP000305517"/>
    </source>
</evidence>
<dbReference type="GO" id="GO:0008081">
    <property type="term" value="F:phosphoric diester hydrolase activity"/>
    <property type="evidence" value="ECO:0007669"/>
    <property type="project" value="InterPro"/>
</dbReference>
<dbReference type="GO" id="GO:0006629">
    <property type="term" value="P:lipid metabolic process"/>
    <property type="evidence" value="ECO:0007669"/>
    <property type="project" value="InterPro"/>
</dbReference>
<organism evidence="3 4">
    <name type="scientific">Hymenobacter jeollabukensis</name>
    <dbReference type="NCBI Taxonomy" id="2025313"/>
    <lineage>
        <taxon>Bacteria</taxon>
        <taxon>Pseudomonadati</taxon>
        <taxon>Bacteroidota</taxon>
        <taxon>Cytophagia</taxon>
        <taxon>Cytophagales</taxon>
        <taxon>Hymenobacteraceae</taxon>
        <taxon>Hymenobacter</taxon>
    </lineage>
</organism>
<dbReference type="PANTHER" id="PTHR46211">
    <property type="entry name" value="GLYCEROPHOSPHORYL DIESTER PHOSPHODIESTERASE"/>
    <property type="match status" value="1"/>
</dbReference>
<feature type="domain" description="GP-PDE" evidence="2">
    <location>
        <begin position="22"/>
        <end position="291"/>
    </location>
</feature>
<evidence type="ECO:0000313" key="3">
    <source>
        <dbReference type="EMBL" id="TLM94180.1"/>
    </source>
</evidence>
<dbReference type="InterPro" id="IPR030395">
    <property type="entry name" value="GP_PDE_dom"/>
</dbReference>
<dbReference type="PANTHER" id="PTHR46211:SF14">
    <property type="entry name" value="GLYCEROPHOSPHODIESTER PHOSPHODIESTERASE"/>
    <property type="match status" value="1"/>
</dbReference>
<dbReference type="AlphaFoldDB" id="A0A5R8WSM4"/>
<protein>
    <submittedName>
        <fullName evidence="3">Glycerophosphodiester phosphodiesterase</fullName>
    </submittedName>
</protein>
<gene>
    <name evidence="3" type="ORF">FDY95_09190</name>
</gene>
<dbReference type="PROSITE" id="PS51704">
    <property type="entry name" value="GP_PDE"/>
    <property type="match status" value="1"/>
</dbReference>
<proteinExistence type="predicted"/>
<accession>A0A5R8WSM4</accession>
<dbReference type="OrthoDB" id="384721at2"/>
<dbReference type="SUPFAM" id="SSF51695">
    <property type="entry name" value="PLC-like phosphodiesterases"/>
    <property type="match status" value="1"/>
</dbReference>
<sequence length="292" mass="32267">MSKLLLFLLPLLLTAAQSPPAFDLQGHRGCRGLLPENTVPAMRRALALGVTTLEMDIAISQDRQVLLSHDPYLNADFVLGPAGQPLTPAEGKALRLFDMPYADIRRYDVGSKPYAKFPRQQKLRTYKPLLAEVIDSAEAYARLKHLPAPRYNLETKTTPASDAVLHPAPEEFVRLLLAVVAAKGTLARTTIQSFDPRTLEVVHRLDPAVQTALLVENEGGLEANLRRLSFRPSIYSPQYRLVTPALVHACHQRGLRVIPWTVNTAAEAAQLRAQHVDGLITDYPDSVRGPQP</sequence>
<dbReference type="EMBL" id="VAJM01000003">
    <property type="protein sequence ID" value="TLM94180.1"/>
    <property type="molecule type" value="Genomic_DNA"/>
</dbReference>
<feature type="signal peptide" evidence="1">
    <location>
        <begin position="1"/>
        <end position="21"/>
    </location>
</feature>
<comment type="caution">
    <text evidence="3">The sequence shown here is derived from an EMBL/GenBank/DDBJ whole genome shotgun (WGS) entry which is preliminary data.</text>
</comment>
<dbReference type="Pfam" id="PF03009">
    <property type="entry name" value="GDPD"/>
    <property type="match status" value="1"/>
</dbReference>
<keyword evidence="4" id="KW-1185">Reference proteome</keyword>
<feature type="chain" id="PRO_5024321697" evidence="1">
    <location>
        <begin position="22"/>
        <end position="292"/>
    </location>
</feature>
<evidence type="ECO:0000259" key="2">
    <source>
        <dbReference type="PROSITE" id="PS51704"/>
    </source>
</evidence>
<dbReference type="RefSeq" id="WP_138076986.1">
    <property type="nucleotide sequence ID" value="NZ_VAJM01000003.1"/>
</dbReference>
<reference evidence="3 4" key="1">
    <citation type="submission" date="2019-05" db="EMBL/GenBank/DDBJ databases">
        <title>Hymenobacter edaphi sp. nov., isolated from abandoned arsenic-contaminated farmland soil.</title>
        <authorList>
            <person name="Nie L."/>
        </authorList>
    </citation>
    <scope>NUCLEOTIDE SEQUENCE [LARGE SCALE GENOMIC DNA]</scope>
    <source>
        <strain evidence="3 4">1-3-3-8</strain>
    </source>
</reference>
<name>A0A5R8WSM4_9BACT</name>
<keyword evidence="1" id="KW-0732">Signal</keyword>
<evidence type="ECO:0000256" key="1">
    <source>
        <dbReference type="SAM" id="SignalP"/>
    </source>
</evidence>